<dbReference type="GeneID" id="13883326"/>
<keyword evidence="13" id="KW-1185">Reference proteome</keyword>
<dbReference type="FunCoup" id="H2AVW0">
    <property type="interactions" value="67"/>
</dbReference>
<evidence type="ECO:0000256" key="2">
    <source>
        <dbReference type="ARBA" id="ARBA00022692"/>
    </source>
</evidence>
<dbReference type="GO" id="GO:0005743">
    <property type="term" value="C:mitochondrial inner membrane"/>
    <property type="evidence" value="ECO:0007669"/>
    <property type="project" value="UniProtKB-SubCell"/>
</dbReference>
<name>H2AVW0_KAZAF</name>
<evidence type="ECO:0000256" key="10">
    <source>
        <dbReference type="RuleBase" id="RU364128"/>
    </source>
</evidence>
<evidence type="ECO:0000256" key="1">
    <source>
        <dbReference type="ARBA" id="ARBA00007472"/>
    </source>
</evidence>
<feature type="transmembrane region" description="Helical" evidence="10">
    <location>
        <begin position="285"/>
        <end position="305"/>
    </location>
</feature>
<evidence type="ECO:0000256" key="4">
    <source>
        <dbReference type="ARBA" id="ARBA00022946"/>
    </source>
</evidence>
<dbReference type="AlphaFoldDB" id="H2AVW0"/>
<dbReference type="GO" id="GO:0007007">
    <property type="term" value="P:inner mitochondrial membrane organization"/>
    <property type="evidence" value="ECO:0007669"/>
    <property type="project" value="EnsemblFungi"/>
</dbReference>
<keyword evidence="3 10" id="KW-0999">Mitochondrion inner membrane</keyword>
<dbReference type="eggNOG" id="ENOG502QQ1E">
    <property type="taxonomic scope" value="Eukaryota"/>
</dbReference>
<feature type="coiled-coil region" evidence="11">
    <location>
        <begin position="166"/>
        <end position="214"/>
    </location>
</feature>
<comment type="subunit">
    <text evidence="10">Homooligomer.</text>
</comment>
<reference evidence="12 13" key="1">
    <citation type="journal article" date="2011" name="Proc. Natl. Acad. Sci. U.S.A.">
        <title>Evolutionary erosion of yeast sex chromosomes by mating-type switching accidents.</title>
        <authorList>
            <person name="Gordon J.L."/>
            <person name="Armisen D."/>
            <person name="Proux-Wera E."/>
            <person name="Oheigeartaigh S.S."/>
            <person name="Byrne K.P."/>
            <person name="Wolfe K.H."/>
        </authorList>
    </citation>
    <scope>NUCLEOTIDE SEQUENCE [LARGE SCALE GENOMIC DNA]</scope>
    <source>
        <strain evidence="13">ATCC 22294 / BCRC 22015 / CBS 2517 / CECT 1963 / NBRC 1671 / NRRL Y-8276</strain>
    </source>
</reference>
<dbReference type="InterPro" id="IPR008839">
    <property type="entry name" value="MDM33_fungi"/>
</dbReference>
<dbReference type="KEGG" id="kaf:KAFR_0E03590"/>
<dbReference type="Proteomes" id="UP000005220">
    <property type="component" value="Chromosome 5"/>
</dbReference>
<accession>H2AVW0</accession>
<feature type="transmembrane region" description="Helical" evidence="10">
    <location>
        <begin position="398"/>
        <end position="415"/>
    </location>
</feature>
<keyword evidence="6 11" id="KW-0175">Coiled coil</keyword>
<keyword evidence="8 10" id="KW-0472">Membrane</keyword>
<dbReference type="OrthoDB" id="5595506at2759"/>
<sequence length="416" mass="48790">MLSTHCWSAIGPGTRQYLIYRSSFDISQRSLTNSRLLSYQRSTKQQNSYVTNNIRPKLAAWRLRYNDLRITMSQYARQFSFHAAVFKSSIREANRKIAEQEKDNADTRLNYNNDVETSQKIEGLPSERELHRKRWSRKLGFYMDSLQETLFTATRALNDVTGYSGIQRLKNTIEIIEKQLDIAKGNVKQYKLQYEKAIDTRNKSQREINELLQRKSSWNPKDVERFTSLYMNESINSKKEEQLKEQLVTAEKREDQLSDDLYRAILTRYHEEQIWSDKIRRTSTWGTLVLMGVNICLVIVFQLLLEPWRRKRLTRSFEDKVRIALDQYDTRRDAAVPLHHFNNGSVDQEGGDALPSEKAVLASRNFVTKIKMIMKNLYQKLYDGFRLKSSVTFSGAEFFVYSAFLLGFGRIVAFII</sequence>
<feature type="coiled-coil region" evidence="11">
    <location>
        <begin position="83"/>
        <end position="110"/>
    </location>
</feature>
<evidence type="ECO:0000256" key="3">
    <source>
        <dbReference type="ARBA" id="ARBA00022792"/>
    </source>
</evidence>
<dbReference type="PANTHER" id="PTHR31961:SF3">
    <property type="entry name" value="SENSITIVE TO HIGH EXPRESSION PROTEIN 9, MITOCHONDRIAL"/>
    <property type="match status" value="1"/>
</dbReference>
<organism evidence="12 13">
    <name type="scientific">Kazachstania africana (strain ATCC 22294 / BCRC 22015 / CBS 2517 / CECT 1963 / NBRC 1671 / NRRL Y-8276)</name>
    <name type="common">Yeast</name>
    <name type="synonym">Kluyveromyces africanus</name>
    <dbReference type="NCBI Taxonomy" id="1071382"/>
    <lineage>
        <taxon>Eukaryota</taxon>
        <taxon>Fungi</taxon>
        <taxon>Dikarya</taxon>
        <taxon>Ascomycota</taxon>
        <taxon>Saccharomycotina</taxon>
        <taxon>Saccharomycetes</taxon>
        <taxon>Saccharomycetales</taxon>
        <taxon>Saccharomycetaceae</taxon>
        <taxon>Kazachstania</taxon>
    </lineage>
</organism>
<evidence type="ECO:0000256" key="8">
    <source>
        <dbReference type="ARBA" id="ARBA00023136"/>
    </source>
</evidence>
<dbReference type="HOGENOM" id="CLU_025632_5_1_1"/>
<gene>
    <name evidence="12" type="primary">KAFR0E03590</name>
    <name evidence="12" type="ORF">KAFR_0E03590</name>
</gene>
<evidence type="ECO:0000256" key="9">
    <source>
        <dbReference type="ARBA" id="ARBA00024807"/>
    </source>
</evidence>
<dbReference type="EMBL" id="HE650825">
    <property type="protein sequence ID" value="CCF58510.1"/>
    <property type="molecule type" value="Genomic_DNA"/>
</dbReference>
<dbReference type="RefSeq" id="XP_003957645.1">
    <property type="nucleotide sequence ID" value="XM_003957596.1"/>
</dbReference>
<keyword evidence="2 10" id="KW-0812">Transmembrane</keyword>
<evidence type="ECO:0000256" key="5">
    <source>
        <dbReference type="ARBA" id="ARBA00022989"/>
    </source>
</evidence>
<dbReference type="InParanoid" id="H2AVW0"/>
<evidence type="ECO:0000313" key="12">
    <source>
        <dbReference type="EMBL" id="CCF58510.1"/>
    </source>
</evidence>
<protein>
    <recommendedName>
        <fullName evidence="10">Sensitive to high expression protein 9, mitochondrial</fullName>
    </recommendedName>
</protein>
<keyword evidence="4 10" id="KW-0809">Transit peptide</keyword>
<evidence type="ECO:0000256" key="11">
    <source>
        <dbReference type="SAM" id="Coils"/>
    </source>
</evidence>
<comment type="subcellular location">
    <subcellularLocation>
        <location evidence="10">Mitochondrion inner membrane</location>
        <topology evidence="10">Multi-pass membrane protein</topology>
    </subcellularLocation>
</comment>
<dbReference type="Pfam" id="PF05546">
    <property type="entry name" value="She9_MDM33"/>
    <property type="match status" value="1"/>
</dbReference>
<keyword evidence="7 10" id="KW-0496">Mitochondrion</keyword>
<evidence type="ECO:0000313" key="13">
    <source>
        <dbReference type="Proteomes" id="UP000005220"/>
    </source>
</evidence>
<proteinExistence type="inferred from homology"/>
<keyword evidence="5 10" id="KW-1133">Transmembrane helix</keyword>
<comment type="similarity">
    <text evidence="1 10">Belongs to the SHE9 family.</text>
</comment>
<evidence type="ECO:0000256" key="7">
    <source>
        <dbReference type="ARBA" id="ARBA00023128"/>
    </source>
</evidence>
<dbReference type="PANTHER" id="PTHR31961">
    <property type="entry name" value="SENSITIVE TO HIGH EXPRESSION PROTEIN 9, MITOCHONDRIAL"/>
    <property type="match status" value="1"/>
</dbReference>
<evidence type="ECO:0000256" key="6">
    <source>
        <dbReference type="ARBA" id="ARBA00023054"/>
    </source>
</evidence>
<comment type="function">
    <text evidence="9">Required for the maintenance of the structure of the mitochondrial inner membrane. Involved in mitochondrial morphology. Causes growth arrest when highly overexpressed.</text>
</comment>